<proteinExistence type="predicted"/>
<accession>A0A0D0D4H7</accession>
<reference evidence="1 2" key="1">
    <citation type="submission" date="2014-04" db="EMBL/GenBank/DDBJ databases">
        <authorList>
            <consortium name="DOE Joint Genome Institute"/>
            <person name="Kuo A."/>
            <person name="Kohler A."/>
            <person name="Jargeat P."/>
            <person name="Nagy L.G."/>
            <person name="Floudas D."/>
            <person name="Copeland A."/>
            <person name="Barry K.W."/>
            <person name="Cichocki N."/>
            <person name="Veneault-Fourrey C."/>
            <person name="LaButti K."/>
            <person name="Lindquist E.A."/>
            <person name="Lipzen A."/>
            <person name="Lundell T."/>
            <person name="Morin E."/>
            <person name="Murat C."/>
            <person name="Sun H."/>
            <person name="Tunlid A."/>
            <person name="Henrissat B."/>
            <person name="Grigoriev I.V."/>
            <person name="Hibbett D.S."/>
            <person name="Martin F."/>
            <person name="Nordberg H.P."/>
            <person name="Cantor M.N."/>
            <person name="Hua S.X."/>
        </authorList>
    </citation>
    <scope>NUCLEOTIDE SEQUENCE [LARGE SCALE GENOMIC DNA]</scope>
    <source>
        <strain evidence="1 2">Ve08.2h10</strain>
    </source>
</reference>
<dbReference type="OrthoDB" id="3256444at2759"/>
<dbReference type="InParanoid" id="A0A0D0D4H7"/>
<evidence type="ECO:0000313" key="2">
    <source>
        <dbReference type="Proteomes" id="UP000054538"/>
    </source>
</evidence>
<evidence type="ECO:0000313" key="1">
    <source>
        <dbReference type="EMBL" id="KIK71735.1"/>
    </source>
</evidence>
<dbReference type="HOGENOM" id="CLU_2764825_0_0_1"/>
<protein>
    <submittedName>
        <fullName evidence="1">Uncharacterized protein</fullName>
    </submittedName>
</protein>
<dbReference type="EMBL" id="KN831740">
    <property type="protein sequence ID" value="KIK71735.1"/>
    <property type="molecule type" value="Genomic_DNA"/>
</dbReference>
<name>A0A0D0D4H7_9AGAM</name>
<organism evidence="1 2">
    <name type="scientific">Paxillus rubicundulus Ve08.2h10</name>
    <dbReference type="NCBI Taxonomy" id="930991"/>
    <lineage>
        <taxon>Eukaryota</taxon>
        <taxon>Fungi</taxon>
        <taxon>Dikarya</taxon>
        <taxon>Basidiomycota</taxon>
        <taxon>Agaricomycotina</taxon>
        <taxon>Agaricomycetes</taxon>
        <taxon>Agaricomycetidae</taxon>
        <taxon>Boletales</taxon>
        <taxon>Paxilineae</taxon>
        <taxon>Paxillaceae</taxon>
        <taxon>Paxillus</taxon>
    </lineage>
</organism>
<sequence length="70" mass="7765">YYTWCKANDFQSKLPADVKACETSAAAVSAKQGTLDGHVKKIEPRSRTSQIRCGFQRSIKSGMNGHLVYE</sequence>
<gene>
    <name evidence="1" type="ORF">PAXRUDRAFT_181989</name>
</gene>
<dbReference type="Proteomes" id="UP000054538">
    <property type="component" value="Unassembled WGS sequence"/>
</dbReference>
<dbReference type="AlphaFoldDB" id="A0A0D0D4H7"/>
<keyword evidence="2" id="KW-1185">Reference proteome</keyword>
<feature type="non-terminal residue" evidence="1">
    <location>
        <position position="1"/>
    </location>
</feature>
<reference evidence="2" key="2">
    <citation type="submission" date="2015-01" db="EMBL/GenBank/DDBJ databases">
        <title>Evolutionary Origins and Diversification of the Mycorrhizal Mutualists.</title>
        <authorList>
            <consortium name="DOE Joint Genome Institute"/>
            <consortium name="Mycorrhizal Genomics Consortium"/>
            <person name="Kohler A."/>
            <person name="Kuo A."/>
            <person name="Nagy L.G."/>
            <person name="Floudas D."/>
            <person name="Copeland A."/>
            <person name="Barry K.W."/>
            <person name="Cichocki N."/>
            <person name="Veneault-Fourrey C."/>
            <person name="LaButti K."/>
            <person name="Lindquist E.A."/>
            <person name="Lipzen A."/>
            <person name="Lundell T."/>
            <person name="Morin E."/>
            <person name="Murat C."/>
            <person name="Riley R."/>
            <person name="Ohm R."/>
            <person name="Sun H."/>
            <person name="Tunlid A."/>
            <person name="Henrissat B."/>
            <person name="Grigoriev I.V."/>
            <person name="Hibbett D.S."/>
            <person name="Martin F."/>
        </authorList>
    </citation>
    <scope>NUCLEOTIDE SEQUENCE [LARGE SCALE GENOMIC DNA]</scope>
    <source>
        <strain evidence="2">Ve08.2h10</strain>
    </source>
</reference>